<feature type="binding site" evidence="7">
    <location>
        <begin position="12"/>
        <end position="19"/>
    </location>
    <ligand>
        <name>GTP</name>
        <dbReference type="ChEBI" id="CHEBI:37565"/>
    </ligand>
</feature>
<evidence type="ECO:0000256" key="6">
    <source>
        <dbReference type="ARBA" id="ARBA00023134"/>
    </source>
</evidence>
<feature type="domain" description="Era-type G" evidence="11">
    <location>
        <begin position="4"/>
        <end position="169"/>
    </location>
</feature>
<keyword evidence="5 7" id="KW-0694">RNA-binding</keyword>
<evidence type="ECO:0000256" key="5">
    <source>
        <dbReference type="ARBA" id="ARBA00022884"/>
    </source>
</evidence>
<reference evidence="12" key="1">
    <citation type="journal article" date="2014" name="Int. J. Syst. Evol. Microbiol.">
        <title>Complete genome of a new Firmicutes species belonging to the dominant human colonic microbiota ('Ruminococcus bicirculans') reveals two chromosomes and a selective capacity to utilize plant glucans.</title>
        <authorList>
            <consortium name="NISC Comparative Sequencing Program"/>
            <person name="Wegmann U."/>
            <person name="Louis P."/>
            <person name="Goesmann A."/>
            <person name="Henrissat B."/>
            <person name="Duncan S.H."/>
            <person name="Flint H.J."/>
        </authorList>
    </citation>
    <scope>NUCLEOTIDE SEQUENCE</scope>
    <source>
        <strain evidence="12">CGMCC 1.15644</strain>
    </source>
</reference>
<comment type="subcellular location">
    <subcellularLocation>
        <location evidence="7">Cytoplasm</location>
    </subcellularLocation>
    <subcellularLocation>
        <location evidence="7">Cell membrane</location>
        <topology evidence="7">Peripheral membrane protein</topology>
    </subcellularLocation>
</comment>
<dbReference type="RefSeq" id="WP_029287490.1">
    <property type="nucleotide sequence ID" value="NZ_BMJO01000005.1"/>
</dbReference>
<evidence type="ECO:0000313" key="12">
    <source>
        <dbReference type="EMBL" id="GGE62758.1"/>
    </source>
</evidence>
<dbReference type="OrthoDB" id="9805918at2"/>
<sequence>MAHKAGFVSIIGKPNVGKSTLMNVLVGERLSIITPKAQTTRHRILGIVNEEEYQIVFSDTPGIIKPKYSLQESMMSFVNGSLTDADVLLFVTDINETHDEDDVLDKILNRDIPTIVLINKIDKALQEQVDEKIAYWQEKLNPVSIYAISALHKHNVDGLLERVLEMLPEHPPYYDKEDLTDRSERFFVSEIIREKIFLNYQKEIPYSTEVIVKSFKHEELKNGKGQMVRISAEIVVERDSQKNILIGTGGSMLKKVGTEARIEIEKFLDSKVFLELFVKVIPDWRSKKNYLKSFGYDN</sequence>
<evidence type="ECO:0000256" key="9">
    <source>
        <dbReference type="RuleBase" id="RU003761"/>
    </source>
</evidence>
<dbReference type="FunFam" id="3.30.300.20:FF:000003">
    <property type="entry name" value="GTPase Era"/>
    <property type="match status" value="1"/>
</dbReference>
<keyword evidence="3 7" id="KW-0690">Ribosome biogenesis</keyword>
<organism evidence="13 14">
    <name type="scientific">Pedobacter psychrotolerans</name>
    <dbReference type="NCBI Taxonomy" id="1843235"/>
    <lineage>
        <taxon>Bacteria</taxon>
        <taxon>Pseudomonadati</taxon>
        <taxon>Bacteroidota</taxon>
        <taxon>Sphingobacteriia</taxon>
        <taxon>Sphingobacteriales</taxon>
        <taxon>Sphingobacteriaceae</taxon>
        <taxon>Pedobacter</taxon>
    </lineage>
</organism>
<reference evidence="15" key="2">
    <citation type="journal article" date="2019" name="Int. J. Syst. Evol. Microbiol.">
        <title>The Global Catalogue of Microorganisms (GCM) 10K type strain sequencing project: providing services to taxonomists for standard genome sequencing and annotation.</title>
        <authorList>
            <consortium name="The Broad Institute Genomics Platform"/>
            <consortium name="The Broad Institute Genome Sequencing Center for Infectious Disease"/>
            <person name="Wu L."/>
            <person name="Ma J."/>
        </authorList>
    </citation>
    <scope>NUCLEOTIDE SEQUENCE [LARGE SCALE GENOMIC DNA]</scope>
    <source>
        <strain evidence="15">CGMCC 1.15644</strain>
    </source>
</reference>
<dbReference type="PROSITE" id="PS50823">
    <property type="entry name" value="KH_TYPE_2"/>
    <property type="match status" value="1"/>
</dbReference>
<dbReference type="EMBL" id="BMJO01000005">
    <property type="protein sequence ID" value="GGE62758.1"/>
    <property type="molecule type" value="Genomic_DNA"/>
</dbReference>
<feature type="binding site" evidence="7">
    <location>
        <begin position="59"/>
        <end position="63"/>
    </location>
    <ligand>
        <name>GTP</name>
        <dbReference type="ChEBI" id="CHEBI:37565"/>
    </ligand>
</feature>
<evidence type="ECO:0000256" key="8">
    <source>
        <dbReference type="PROSITE-ProRule" id="PRU01050"/>
    </source>
</evidence>
<accession>A0A4R2H9V7</accession>
<dbReference type="NCBIfam" id="TIGR00436">
    <property type="entry name" value="era"/>
    <property type="match status" value="1"/>
</dbReference>
<dbReference type="Proteomes" id="UP000622648">
    <property type="component" value="Unassembled WGS sequence"/>
</dbReference>
<protein>
    <recommendedName>
        <fullName evidence="2 7">GTPase Era</fullName>
    </recommendedName>
</protein>
<gene>
    <name evidence="7 12" type="primary">era</name>
    <name evidence="13" type="ORF">EV200_105278</name>
    <name evidence="12" type="ORF">GCM10011413_31430</name>
</gene>
<dbReference type="GO" id="GO:0003924">
    <property type="term" value="F:GTPase activity"/>
    <property type="evidence" value="ECO:0007669"/>
    <property type="project" value="UniProtKB-UniRule"/>
</dbReference>
<evidence type="ECO:0000256" key="3">
    <source>
        <dbReference type="ARBA" id="ARBA00022517"/>
    </source>
</evidence>
<dbReference type="AlphaFoldDB" id="A0A4R2H9V7"/>
<dbReference type="PROSITE" id="PS51713">
    <property type="entry name" value="G_ERA"/>
    <property type="match status" value="1"/>
</dbReference>
<dbReference type="Gene3D" id="3.30.300.20">
    <property type="match status" value="1"/>
</dbReference>
<reference evidence="13 14" key="3">
    <citation type="submission" date="2019-03" db="EMBL/GenBank/DDBJ databases">
        <title>Genomic Encyclopedia of Type Strains, Phase IV (KMG-IV): sequencing the most valuable type-strain genomes for metagenomic binning, comparative biology and taxonomic classification.</title>
        <authorList>
            <person name="Goeker M."/>
        </authorList>
    </citation>
    <scope>NUCLEOTIDE SEQUENCE [LARGE SCALE GENOMIC DNA]</scope>
    <source>
        <strain evidence="13 14">DSM 103236</strain>
    </source>
</reference>
<dbReference type="InterPro" id="IPR027417">
    <property type="entry name" value="P-loop_NTPase"/>
</dbReference>
<keyword evidence="15" id="KW-1185">Reference proteome</keyword>
<evidence type="ECO:0000256" key="2">
    <source>
        <dbReference type="ARBA" id="ARBA00020484"/>
    </source>
</evidence>
<dbReference type="InterPro" id="IPR030388">
    <property type="entry name" value="G_ERA_dom"/>
</dbReference>
<reference evidence="12" key="4">
    <citation type="submission" date="2024-05" db="EMBL/GenBank/DDBJ databases">
        <authorList>
            <person name="Sun Q."/>
            <person name="Zhou Y."/>
        </authorList>
    </citation>
    <scope>NUCLEOTIDE SEQUENCE</scope>
    <source>
        <strain evidence="12">CGMCC 1.15644</strain>
    </source>
</reference>
<keyword evidence="4 7" id="KW-0547">Nucleotide-binding</keyword>
<comment type="similarity">
    <text evidence="1 7 8 9">Belongs to the TRAFAC class TrmE-Era-EngA-EngB-Septin-like GTPase superfamily. Era GTPase family.</text>
</comment>
<dbReference type="PANTHER" id="PTHR42698">
    <property type="entry name" value="GTPASE ERA"/>
    <property type="match status" value="1"/>
</dbReference>
<evidence type="ECO:0000259" key="11">
    <source>
        <dbReference type="PROSITE" id="PS51713"/>
    </source>
</evidence>
<dbReference type="GO" id="GO:0000028">
    <property type="term" value="P:ribosomal small subunit assembly"/>
    <property type="evidence" value="ECO:0007669"/>
    <property type="project" value="TreeGrafter"/>
</dbReference>
<dbReference type="InterPro" id="IPR005662">
    <property type="entry name" value="GTPase_Era-like"/>
</dbReference>
<evidence type="ECO:0000313" key="13">
    <source>
        <dbReference type="EMBL" id="TCO23808.1"/>
    </source>
</evidence>
<dbReference type="InterPro" id="IPR009019">
    <property type="entry name" value="KH_sf_prok-type"/>
</dbReference>
<feature type="region of interest" description="G1" evidence="8">
    <location>
        <begin position="12"/>
        <end position="19"/>
    </location>
</feature>
<feature type="binding site" evidence="7">
    <location>
        <begin position="119"/>
        <end position="122"/>
    </location>
    <ligand>
        <name>GTP</name>
        <dbReference type="ChEBI" id="CHEBI:37565"/>
    </ligand>
</feature>
<dbReference type="InterPro" id="IPR005225">
    <property type="entry name" value="Small_GTP-bd"/>
</dbReference>
<dbReference type="InterPro" id="IPR015946">
    <property type="entry name" value="KH_dom-like_a/b"/>
</dbReference>
<name>A0A4R2H9V7_9SPHI</name>
<feature type="region of interest" description="G2" evidence="8">
    <location>
        <begin position="38"/>
        <end position="42"/>
    </location>
</feature>
<dbReference type="PANTHER" id="PTHR42698:SF1">
    <property type="entry name" value="GTPASE ERA, MITOCHONDRIAL"/>
    <property type="match status" value="1"/>
</dbReference>
<dbReference type="Pfam" id="PF01926">
    <property type="entry name" value="MMR_HSR1"/>
    <property type="match status" value="1"/>
</dbReference>
<dbReference type="NCBIfam" id="TIGR00231">
    <property type="entry name" value="small_GTP"/>
    <property type="match status" value="1"/>
</dbReference>
<evidence type="ECO:0000256" key="1">
    <source>
        <dbReference type="ARBA" id="ARBA00007921"/>
    </source>
</evidence>
<dbReference type="HAMAP" id="MF_00367">
    <property type="entry name" value="GTPase_Era"/>
    <property type="match status" value="1"/>
</dbReference>
<dbReference type="EMBL" id="SLWO01000005">
    <property type="protein sequence ID" value="TCO23808.1"/>
    <property type="molecule type" value="Genomic_DNA"/>
</dbReference>
<keyword evidence="7" id="KW-0963">Cytoplasm</keyword>
<keyword evidence="6 7" id="KW-0342">GTP-binding</keyword>
<dbReference type="GO" id="GO:0070181">
    <property type="term" value="F:small ribosomal subunit rRNA binding"/>
    <property type="evidence" value="ECO:0007669"/>
    <property type="project" value="UniProtKB-UniRule"/>
</dbReference>
<proteinExistence type="inferred from homology"/>
<dbReference type="Pfam" id="PF07650">
    <property type="entry name" value="KH_2"/>
    <property type="match status" value="1"/>
</dbReference>
<dbReference type="CDD" id="cd04163">
    <property type="entry name" value="Era"/>
    <property type="match status" value="1"/>
</dbReference>
<feature type="region of interest" description="G5" evidence="8">
    <location>
        <begin position="148"/>
        <end position="150"/>
    </location>
</feature>
<comment type="function">
    <text evidence="7">An essential GTPase that binds both GDP and GTP, with rapid nucleotide exchange. Plays a role in 16S rRNA processing and 30S ribosomal subunit biogenesis and possibly also in cell cycle regulation and energy metabolism.</text>
</comment>
<dbReference type="NCBIfam" id="NF000908">
    <property type="entry name" value="PRK00089.1"/>
    <property type="match status" value="1"/>
</dbReference>
<evidence type="ECO:0000313" key="14">
    <source>
        <dbReference type="Proteomes" id="UP000295684"/>
    </source>
</evidence>
<keyword evidence="7" id="KW-0699">rRNA-binding</keyword>
<dbReference type="SUPFAM" id="SSF52540">
    <property type="entry name" value="P-loop containing nucleoside triphosphate hydrolases"/>
    <property type="match status" value="1"/>
</dbReference>
<dbReference type="GO" id="GO:0005829">
    <property type="term" value="C:cytosol"/>
    <property type="evidence" value="ECO:0007669"/>
    <property type="project" value="TreeGrafter"/>
</dbReference>
<evidence type="ECO:0000313" key="15">
    <source>
        <dbReference type="Proteomes" id="UP000622648"/>
    </source>
</evidence>
<evidence type="ECO:0000259" key="10">
    <source>
        <dbReference type="PROSITE" id="PS50823"/>
    </source>
</evidence>
<dbReference type="InterPro" id="IPR006073">
    <property type="entry name" value="GTP-bd"/>
</dbReference>
<comment type="subunit">
    <text evidence="7">Monomer.</text>
</comment>
<dbReference type="InterPro" id="IPR004044">
    <property type="entry name" value="KH_dom_type_2"/>
</dbReference>
<dbReference type="GO" id="GO:0005886">
    <property type="term" value="C:plasma membrane"/>
    <property type="evidence" value="ECO:0007669"/>
    <property type="project" value="UniProtKB-SubCell"/>
</dbReference>
<dbReference type="GO" id="GO:0005525">
    <property type="term" value="F:GTP binding"/>
    <property type="evidence" value="ECO:0007669"/>
    <property type="project" value="UniProtKB-UniRule"/>
</dbReference>
<keyword evidence="7" id="KW-1003">Cell membrane</keyword>
<dbReference type="SUPFAM" id="SSF54814">
    <property type="entry name" value="Prokaryotic type KH domain (KH-domain type II)"/>
    <property type="match status" value="1"/>
</dbReference>
<dbReference type="PRINTS" id="PR00326">
    <property type="entry name" value="GTP1OBG"/>
</dbReference>
<feature type="domain" description="KH type-2" evidence="10">
    <location>
        <begin position="200"/>
        <end position="282"/>
    </location>
</feature>
<comment type="caution">
    <text evidence="13">The sequence shown here is derived from an EMBL/GenBank/DDBJ whole genome shotgun (WGS) entry which is preliminary data.</text>
</comment>
<feature type="region of interest" description="G4" evidence="8">
    <location>
        <begin position="119"/>
        <end position="122"/>
    </location>
</feature>
<dbReference type="Proteomes" id="UP000295684">
    <property type="component" value="Unassembled WGS sequence"/>
</dbReference>
<dbReference type="CDD" id="cd22534">
    <property type="entry name" value="KH-II_Era"/>
    <property type="match status" value="1"/>
</dbReference>
<evidence type="ECO:0000256" key="7">
    <source>
        <dbReference type="HAMAP-Rule" id="MF_00367"/>
    </source>
</evidence>
<dbReference type="GO" id="GO:0043024">
    <property type="term" value="F:ribosomal small subunit binding"/>
    <property type="evidence" value="ECO:0007669"/>
    <property type="project" value="TreeGrafter"/>
</dbReference>
<feature type="region of interest" description="G3" evidence="8">
    <location>
        <begin position="59"/>
        <end position="62"/>
    </location>
</feature>
<evidence type="ECO:0000256" key="4">
    <source>
        <dbReference type="ARBA" id="ARBA00022741"/>
    </source>
</evidence>
<dbReference type="Gene3D" id="3.40.50.300">
    <property type="entry name" value="P-loop containing nucleotide triphosphate hydrolases"/>
    <property type="match status" value="1"/>
</dbReference>
<keyword evidence="7" id="KW-0472">Membrane</keyword>